<dbReference type="InterPro" id="IPR035587">
    <property type="entry name" value="DUS-like_FMN-bd"/>
</dbReference>
<dbReference type="Pfam" id="PF01207">
    <property type="entry name" value="Dus"/>
    <property type="match status" value="1"/>
</dbReference>
<name>A0A9P7VE30_9ASCO</name>
<evidence type="ECO:0000313" key="5">
    <source>
        <dbReference type="Proteomes" id="UP000790833"/>
    </source>
</evidence>
<dbReference type="GO" id="GO:0005737">
    <property type="term" value="C:cytoplasm"/>
    <property type="evidence" value="ECO:0007669"/>
    <property type="project" value="TreeGrafter"/>
</dbReference>
<dbReference type="EMBL" id="JAHMUF010000002">
    <property type="protein sequence ID" value="KAG7195773.1"/>
    <property type="molecule type" value="Genomic_DNA"/>
</dbReference>
<dbReference type="CDD" id="cd02801">
    <property type="entry name" value="DUS_like_FMN"/>
    <property type="match status" value="1"/>
</dbReference>
<dbReference type="RefSeq" id="XP_043051318.1">
    <property type="nucleotide sequence ID" value="XM_043192930.1"/>
</dbReference>
<dbReference type="AlphaFoldDB" id="A0A9P7VE30"/>
<accession>A0A9P7VE30</accession>
<dbReference type="Gene3D" id="3.20.20.70">
    <property type="entry name" value="Aldolase class I"/>
    <property type="match status" value="1"/>
</dbReference>
<sequence length="410" mass="46729">MFRQLYAGKLCLAPMVRSGELPTRLLALKYGCDLVWSPEIVDKKMIQCRRVENSELETVDFIEPKADRVVLRTYPKMERDRLIFQIGTASPELAVEAAKLVINDVAGIDLNCGCPKPFLTHLGMGQRLLSNPELLTAILNALYDKVGKPNNKPISCKIRLMDSVTESLQLIETICRDTKISNLTIHCRERTMRNRELPIKSYLKEIIAIGDKYGINIIINGAVLNRNQFEQLQKYLDNYTIGAMIGEAAESNPTVFSKLPKGFKQVTKEFLEYCVKFDNQPLNSKYILLNQIPPKVPSHKSFLSSKSHEEMLTLVEGLDDQEGSKILIKTLQKPKLFTPQEFEAKESFLNIDEFENIHKDIDRSQIQGKGKKNNNNKKQQNKGNENEFNVDSRKRSIETNDPTVKKVRAQ</sequence>
<dbReference type="InterPro" id="IPR013785">
    <property type="entry name" value="Aldolase_TIM"/>
</dbReference>
<evidence type="ECO:0000313" key="4">
    <source>
        <dbReference type="EMBL" id="KAG7195773.1"/>
    </source>
</evidence>
<reference evidence="4" key="1">
    <citation type="submission" date="2021-03" db="EMBL/GenBank/DDBJ databases">
        <authorList>
            <person name="Palmer J.M."/>
        </authorList>
    </citation>
    <scope>NUCLEOTIDE SEQUENCE</scope>
    <source>
        <strain evidence="4">ARV_011</strain>
    </source>
</reference>
<dbReference type="SUPFAM" id="SSF51395">
    <property type="entry name" value="FMN-linked oxidoreductases"/>
    <property type="match status" value="1"/>
</dbReference>
<protein>
    <recommendedName>
        <fullName evidence="3">DUS-like FMN-binding domain-containing protein</fullName>
    </recommendedName>
</protein>
<feature type="domain" description="DUS-like FMN-binding" evidence="3">
    <location>
        <begin position="34"/>
        <end position="274"/>
    </location>
</feature>
<dbReference type="InterPro" id="IPR052582">
    <property type="entry name" value="tRNA-DUS-like"/>
</dbReference>
<dbReference type="PANTHER" id="PTHR45936">
    <property type="entry name" value="TRNA-DIHYDROURIDINE(20) SYNTHASE [NAD(P)+]-LIKE"/>
    <property type="match status" value="1"/>
</dbReference>
<dbReference type="OrthoDB" id="10262250at2759"/>
<proteinExistence type="predicted"/>
<keyword evidence="1" id="KW-0520">NAD</keyword>
<organism evidence="4 5">
    <name type="scientific">Scheffersomyces spartinae</name>
    <dbReference type="NCBI Taxonomy" id="45513"/>
    <lineage>
        <taxon>Eukaryota</taxon>
        <taxon>Fungi</taxon>
        <taxon>Dikarya</taxon>
        <taxon>Ascomycota</taxon>
        <taxon>Saccharomycotina</taxon>
        <taxon>Pichiomycetes</taxon>
        <taxon>Debaryomycetaceae</taxon>
        <taxon>Scheffersomyces</taxon>
    </lineage>
</organism>
<comment type="caution">
    <text evidence="4">The sequence shown here is derived from an EMBL/GenBank/DDBJ whole genome shotgun (WGS) entry which is preliminary data.</text>
</comment>
<keyword evidence="5" id="KW-1185">Reference proteome</keyword>
<evidence type="ECO:0000256" key="1">
    <source>
        <dbReference type="ARBA" id="ARBA00023027"/>
    </source>
</evidence>
<dbReference type="GO" id="GO:0017150">
    <property type="term" value="F:tRNA dihydrouridine synthase activity"/>
    <property type="evidence" value="ECO:0007669"/>
    <property type="project" value="TreeGrafter"/>
</dbReference>
<feature type="region of interest" description="Disordered" evidence="2">
    <location>
        <begin position="362"/>
        <end position="410"/>
    </location>
</feature>
<evidence type="ECO:0000256" key="2">
    <source>
        <dbReference type="SAM" id="MobiDB-lite"/>
    </source>
</evidence>
<dbReference type="PANTHER" id="PTHR45936:SF1">
    <property type="entry name" value="TRNA-DIHYDROURIDINE(20) SYNTHASE [NAD(P)+]-LIKE"/>
    <property type="match status" value="1"/>
</dbReference>
<dbReference type="GeneID" id="66115532"/>
<gene>
    <name evidence="4" type="ORF">KQ657_002158</name>
</gene>
<evidence type="ECO:0000259" key="3">
    <source>
        <dbReference type="Pfam" id="PF01207"/>
    </source>
</evidence>
<dbReference type="Proteomes" id="UP000790833">
    <property type="component" value="Unassembled WGS sequence"/>
</dbReference>